<accession>A0ABM3M630</accession>
<dbReference type="InterPro" id="IPR038441">
    <property type="entry name" value="THAP_Znf_sf"/>
</dbReference>
<dbReference type="InterPro" id="IPR048365">
    <property type="entry name" value="TNP-like_RNaseH_N"/>
</dbReference>
<keyword evidence="4 5" id="KW-0238">DNA-binding</keyword>
<dbReference type="Pfam" id="PF21787">
    <property type="entry name" value="TNP-like_RNaseH_N"/>
    <property type="match status" value="1"/>
</dbReference>
<dbReference type="Gene3D" id="6.20.210.20">
    <property type="entry name" value="THAP domain"/>
    <property type="match status" value="1"/>
</dbReference>
<protein>
    <submittedName>
        <fullName evidence="8">Uncharacterized protein LOC112049738</fullName>
    </submittedName>
</protein>
<dbReference type="InterPro" id="IPR006612">
    <property type="entry name" value="THAP_Znf"/>
</dbReference>
<reference evidence="8" key="1">
    <citation type="submission" date="2025-08" db="UniProtKB">
        <authorList>
            <consortium name="RefSeq"/>
        </authorList>
    </citation>
    <scope>IDENTIFICATION</scope>
</reference>
<organism evidence="7 8">
    <name type="scientific">Bicyclus anynana</name>
    <name type="common">Squinting bush brown butterfly</name>
    <dbReference type="NCBI Taxonomy" id="110368"/>
    <lineage>
        <taxon>Eukaryota</taxon>
        <taxon>Metazoa</taxon>
        <taxon>Ecdysozoa</taxon>
        <taxon>Arthropoda</taxon>
        <taxon>Hexapoda</taxon>
        <taxon>Insecta</taxon>
        <taxon>Pterygota</taxon>
        <taxon>Neoptera</taxon>
        <taxon>Endopterygota</taxon>
        <taxon>Lepidoptera</taxon>
        <taxon>Glossata</taxon>
        <taxon>Ditrysia</taxon>
        <taxon>Papilionoidea</taxon>
        <taxon>Nymphalidae</taxon>
        <taxon>Satyrinae</taxon>
        <taxon>Satyrini</taxon>
        <taxon>Mycalesina</taxon>
        <taxon>Bicyclus</taxon>
    </lineage>
</organism>
<evidence type="ECO:0000313" key="8">
    <source>
        <dbReference type="RefSeq" id="XP_052746930.1"/>
    </source>
</evidence>
<evidence type="ECO:0000256" key="3">
    <source>
        <dbReference type="ARBA" id="ARBA00022833"/>
    </source>
</evidence>
<dbReference type="GeneID" id="112049738"/>
<feature type="domain" description="THAP-type" evidence="6">
    <location>
        <begin position="1"/>
        <end position="83"/>
    </location>
</feature>
<dbReference type="PROSITE" id="PS50950">
    <property type="entry name" value="ZF_THAP"/>
    <property type="match status" value="1"/>
</dbReference>
<proteinExistence type="predicted"/>
<evidence type="ECO:0000256" key="2">
    <source>
        <dbReference type="ARBA" id="ARBA00022771"/>
    </source>
</evidence>
<dbReference type="Pfam" id="PF05485">
    <property type="entry name" value="THAP"/>
    <property type="match status" value="1"/>
</dbReference>
<dbReference type="Proteomes" id="UP001652582">
    <property type="component" value="Unplaced"/>
</dbReference>
<evidence type="ECO:0000256" key="1">
    <source>
        <dbReference type="ARBA" id="ARBA00022723"/>
    </source>
</evidence>
<keyword evidence="7" id="KW-1185">Reference proteome</keyword>
<evidence type="ECO:0000259" key="6">
    <source>
        <dbReference type="PROSITE" id="PS50950"/>
    </source>
</evidence>
<evidence type="ECO:0000256" key="4">
    <source>
        <dbReference type="ARBA" id="ARBA00023125"/>
    </source>
</evidence>
<keyword evidence="1" id="KW-0479">Metal-binding</keyword>
<dbReference type="SUPFAM" id="SSF57716">
    <property type="entry name" value="Glucocorticoid receptor-like (DNA-binding domain)"/>
    <property type="match status" value="1"/>
</dbReference>
<dbReference type="RefSeq" id="XP_052746930.1">
    <property type="nucleotide sequence ID" value="XM_052890970.1"/>
</dbReference>
<sequence length="598" mass="68562">MSQVRKCCVVACNATSETHRLFYLPKNDKLRELWLTFLIPVNVKLSGLSKAQLVTKQVCQKHFDRHQFDNQGNRLAHGYPCLFTEDEILHGVPLSTLAEHDLRDHNYALQPTNLEDTTVFTESTIVIAKDSMKDHDYALSYQIEGSVDLAEGTSTNVKTDGKCNPTVSEMQTHETLEILDNQPVSILGTVSTDLKHSGQQIKSKGTPRKYLVKGRVNLTTTTKCRCFIKRMKEMSIKENKKQKPFSERLDTATSLSNSQLFVKNFCNITHQAQYFILMQLKLAGKKKKAMRYTTNEKLLSLSLMKESPKGYRLLQKIFNLPTKRTLNRLAENITFDVGINDNIFKILKTKAQKWTTKKKLCSILFDEVALTPHLTYVESQDEIRGFKDFGNNREFKFCDHALVFMLRGVCSKWRQPISFYFCEGTTAAVTVVQILKEVVTRVCESSLIPVAVVCDQGSTFRTAINILKRETERKKNLNEQHYDGTVEIFNHELNVVYDPPHLLKGLRNNFLNKDMIFKGRIATWSDILSVYNADCQLGHTRMNKKLTDHHVYTEKMKKMKVSVAAHCVASASDEYITPIFPTLEFKLELILKSYLIRK</sequence>
<name>A0ABM3M630_BICAN</name>
<keyword evidence="2 5" id="KW-0863">Zinc-finger</keyword>
<keyword evidence="3" id="KW-0862">Zinc</keyword>
<evidence type="ECO:0000313" key="7">
    <source>
        <dbReference type="Proteomes" id="UP001652582"/>
    </source>
</evidence>
<gene>
    <name evidence="8" type="primary">LOC112049738</name>
</gene>
<evidence type="ECO:0000256" key="5">
    <source>
        <dbReference type="PROSITE-ProRule" id="PRU00309"/>
    </source>
</evidence>